<dbReference type="EMBL" id="JRNQ01000021">
    <property type="protein sequence ID" value="KGF45013.1"/>
    <property type="molecule type" value="Genomic_DNA"/>
</dbReference>
<accession>A0A096AD17</accession>
<comment type="caution">
    <text evidence="7">The sequence shown here is derived from an EMBL/GenBank/DDBJ whole genome shotgun (WGS) entry which is preliminary data.</text>
</comment>
<dbReference type="Pfam" id="PF17678">
    <property type="entry name" value="Glyco_hydro_92N"/>
    <property type="match status" value="1"/>
</dbReference>
<dbReference type="Gene3D" id="3.30.2080.10">
    <property type="entry name" value="GH92 mannosidase domain"/>
    <property type="match status" value="1"/>
</dbReference>
<evidence type="ECO:0000259" key="5">
    <source>
        <dbReference type="Pfam" id="PF07971"/>
    </source>
</evidence>
<evidence type="ECO:0000313" key="8">
    <source>
        <dbReference type="Proteomes" id="UP000029525"/>
    </source>
</evidence>
<dbReference type="PANTHER" id="PTHR12143:SF39">
    <property type="entry name" value="SECRETED PROTEIN"/>
    <property type="match status" value="1"/>
</dbReference>
<feature type="domain" description="Glycosyl hydrolase family 92 N-terminal" evidence="6">
    <location>
        <begin position="26"/>
        <end position="213"/>
    </location>
</feature>
<dbReference type="AlphaFoldDB" id="A0A096AD17"/>
<gene>
    <name evidence="7" type="ORF">HMPREF0647_04275</name>
</gene>
<sequence length="716" mass="80335">MKKTLLLMAVAFCSIGSSIAQNYTQYVDPFIGTGGHGHVFLGANVPFGFVQAGPTQKKQGWDWCSGYHYSDSTVIGFGQMHLSGTGIGDLGDISLLPATAQDEREIKFSHRAEYVTPGYYSVMLANGVRVELTATKRAAYHRYSFPADIQKGYVVLNLWQGIGWDEMTSCKMKQETDNVISGVRNSKGWAKDQNVYFVAEFSQPIQQVKNEKDTIWVFETANKGVPVEVKVGLSAVSVENARENLKAEIPSWNFTSVVVNAQNEWNKELGKVAISTNDERARKIFYTAMYHTMIAPSVFSDVNGEYRGADAKTHKGNFTNYTTFSLWDTYRAAFPLMTIIHPEMQKDMAQTFLHICNEQGKLPVWHLMGNETDCMVGNPGIPVLCDIALKGFDVDMNKVFEAAKKSALCDDRGLDNLKKYGYDPVDKDKDRETVAKGLEYALADWCVAQVAKKLGKTADYKYFYDRSQSYRKYYFDKNTGFMRGRLSDGTFREPFDPFSTVHRQDDYTEGNAWQYAWLVPHDVHGLVKAFGGEKKFVEKFDSLFVVTGEMGKDASPDITGLIGQYAHGNEPSHHIIYMYNYIGQPYKAAPLLRKVMKEMYHDNFDGLIGNEDVGQMSAWYILSSLGLYQVEPAGGKFIFGSPIFDEAKVNVGNGKTLSIITKNNSDENKFIQSVKLNGKPYTRSYIMFSDIKKGGTLEFTMGNQPSKFGTSVKARP</sequence>
<dbReference type="FunFam" id="3.30.2080.10:FF:000001">
    <property type="entry name" value="Alpha-1,2-mannosidase subfamily"/>
    <property type="match status" value="1"/>
</dbReference>
<comment type="subunit">
    <text evidence="2">Monomer.</text>
</comment>
<keyword evidence="3" id="KW-0106">Calcium</keyword>
<dbReference type="Gene3D" id="1.20.1610.10">
    <property type="entry name" value="alpha-1,2-mannosidases domains"/>
    <property type="match status" value="1"/>
</dbReference>
<keyword evidence="4" id="KW-0732">Signal</keyword>
<reference evidence="7 8" key="1">
    <citation type="submission" date="2014-07" db="EMBL/GenBank/DDBJ databases">
        <authorList>
            <person name="McCorrison J."/>
            <person name="Sanka R."/>
            <person name="Torralba M."/>
            <person name="Gillis M."/>
            <person name="Haft D.H."/>
            <person name="Methe B."/>
            <person name="Sutton G."/>
            <person name="Nelson K.E."/>
        </authorList>
    </citation>
    <scope>NUCLEOTIDE SEQUENCE [LARGE SCALE GENOMIC DNA]</scope>
    <source>
        <strain evidence="7 8">DNF00320</strain>
    </source>
</reference>
<dbReference type="OrthoDB" id="9762711at2"/>
<comment type="cofactor">
    <cofactor evidence="1">
        <name>Ca(2+)</name>
        <dbReference type="ChEBI" id="CHEBI:29108"/>
    </cofactor>
</comment>
<dbReference type="NCBIfam" id="TIGR01180">
    <property type="entry name" value="aman2_put"/>
    <property type="match status" value="1"/>
</dbReference>
<organism evidence="7 8">
    <name type="scientific">Prevotella bivia DNF00320</name>
    <dbReference type="NCBI Taxonomy" id="1401068"/>
    <lineage>
        <taxon>Bacteria</taxon>
        <taxon>Pseudomonadati</taxon>
        <taxon>Bacteroidota</taxon>
        <taxon>Bacteroidia</taxon>
        <taxon>Bacteroidales</taxon>
        <taxon>Prevotellaceae</taxon>
        <taxon>Prevotella</taxon>
    </lineage>
</organism>
<protein>
    <submittedName>
        <fullName evidence="7">Alpha-mannosidase</fullName>
    </submittedName>
</protein>
<evidence type="ECO:0000256" key="1">
    <source>
        <dbReference type="ARBA" id="ARBA00001913"/>
    </source>
</evidence>
<feature type="signal peptide" evidence="4">
    <location>
        <begin position="1"/>
        <end position="20"/>
    </location>
</feature>
<dbReference type="GO" id="GO:0000224">
    <property type="term" value="F:peptide-N4-(N-acetyl-beta-glucosaminyl)asparagine amidase activity"/>
    <property type="evidence" value="ECO:0007669"/>
    <property type="project" value="TreeGrafter"/>
</dbReference>
<name>A0A096AD17_9BACT</name>
<dbReference type="InterPro" id="IPR050883">
    <property type="entry name" value="PNGase"/>
</dbReference>
<dbReference type="InterPro" id="IPR041371">
    <property type="entry name" value="GH92_N"/>
</dbReference>
<dbReference type="GO" id="GO:0006516">
    <property type="term" value="P:glycoprotein catabolic process"/>
    <property type="evidence" value="ECO:0007669"/>
    <property type="project" value="TreeGrafter"/>
</dbReference>
<dbReference type="InterPro" id="IPR005887">
    <property type="entry name" value="GH92_a_mannosidase_put"/>
</dbReference>
<evidence type="ECO:0000259" key="6">
    <source>
        <dbReference type="Pfam" id="PF17678"/>
    </source>
</evidence>
<dbReference type="Gene3D" id="1.20.1050.60">
    <property type="entry name" value="alpha-1,2-mannosidase"/>
    <property type="match status" value="1"/>
</dbReference>
<evidence type="ECO:0000256" key="4">
    <source>
        <dbReference type="SAM" id="SignalP"/>
    </source>
</evidence>
<dbReference type="Gene3D" id="2.70.98.10">
    <property type="match status" value="1"/>
</dbReference>
<dbReference type="RefSeq" id="WP_036866566.1">
    <property type="nucleotide sequence ID" value="NZ_JRNQ01000021.1"/>
</dbReference>
<dbReference type="InterPro" id="IPR012939">
    <property type="entry name" value="Glyco_hydro_92"/>
</dbReference>
<dbReference type="InterPro" id="IPR014718">
    <property type="entry name" value="GH-type_carb-bd"/>
</dbReference>
<dbReference type="GO" id="GO:0005829">
    <property type="term" value="C:cytosol"/>
    <property type="evidence" value="ECO:0007669"/>
    <property type="project" value="TreeGrafter"/>
</dbReference>
<feature type="domain" description="Glycosyl hydrolase family 92" evidence="5">
    <location>
        <begin position="240"/>
        <end position="703"/>
    </location>
</feature>
<dbReference type="PANTHER" id="PTHR12143">
    <property type="entry name" value="PEPTIDE N-GLYCANASE PNGASE -RELATED"/>
    <property type="match status" value="1"/>
</dbReference>
<evidence type="ECO:0000256" key="2">
    <source>
        <dbReference type="ARBA" id="ARBA00011245"/>
    </source>
</evidence>
<dbReference type="Pfam" id="PF07971">
    <property type="entry name" value="Glyco_hydro_92"/>
    <property type="match status" value="1"/>
</dbReference>
<dbReference type="Proteomes" id="UP000029525">
    <property type="component" value="Unassembled WGS sequence"/>
</dbReference>
<dbReference type="GO" id="GO:0030246">
    <property type="term" value="F:carbohydrate binding"/>
    <property type="evidence" value="ECO:0007669"/>
    <property type="project" value="InterPro"/>
</dbReference>
<dbReference type="GO" id="GO:0005975">
    <property type="term" value="P:carbohydrate metabolic process"/>
    <property type="evidence" value="ECO:0007669"/>
    <property type="project" value="InterPro"/>
</dbReference>
<dbReference type="InterPro" id="IPR008928">
    <property type="entry name" value="6-hairpin_glycosidase_sf"/>
</dbReference>
<proteinExistence type="predicted"/>
<feature type="chain" id="PRO_5001923567" evidence="4">
    <location>
        <begin position="21"/>
        <end position="716"/>
    </location>
</feature>
<evidence type="ECO:0000256" key="3">
    <source>
        <dbReference type="ARBA" id="ARBA00022837"/>
    </source>
</evidence>
<dbReference type="SUPFAM" id="SSF48208">
    <property type="entry name" value="Six-hairpin glycosidases"/>
    <property type="match status" value="1"/>
</dbReference>
<evidence type="ECO:0000313" key="7">
    <source>
        <dbReference type="EMBL" id="KGF45013.1"/>
    </source>
</evidence>